<dbReference type="STRING" id="272627.CCC_00458"/>
<dbReference type="Pfam" id="PF00589">
    <property type="entry name" value="Phage_integrase"/>
    <property type="match status" value="1"/>
</dbReference>
<dbReference type="GO" id="GO:0003677">
    <property type="term" value="F:DNA binding"/>
    <property type="evidence" value="ECO:0007669"/>
    <property type="project" value="UniProtKB-KW"/>
</dbReference>
<proteinExistence type="inferred from homology"/>
<dbReference type="PROSITE" id="PS51898">
    <property type="entry name" value="TYR_RECOMBINASE"/>
    <property type="match status" value="1"/>
</dbReference>
<dbReference type="Gene3D" id="1.10.150.130">
    <property type="match status" value="1"/>
</dbReference>
<name>A0A0C2U7E9_PARME</name>
<evidence type="ECO:0000313" key="7">
    <source>
        <dbReference type="Proteomes" id="UP000031971"/>
    </source>
</evidence>
<comment type="similarity">
    <text evidence="1">Belongs to the 'phage' integrase family.</text>
</comment>
<keyword evidence="7" id="KW-1185">Reference proteome</keyword>
<dbReference type="SUPFAM" id="SSF56349">
    <property type="entry name" value="DNA breaking-rejoining enzymes"/>
    <property type="match status" value="1"/>
</dbReference>
<organism evidence="6 7">
    <name type="scientific">Paramagnetospirillum magnetotacticum MS-1</name>
    <dbReference type="NCBI Taxonomy" id="272627"/>
    <lineage>
        <taxon>Bacteria</taxon>
        <taxon>Pseudomonadati</taxon>
        <taxon>Pseudomonadota</taxon>
        <taxon>Alphaproteobacteria</taxon>
        <taxon>Rhodospirillales</taxon>
        <taxon>Magnetospirillaceae</taxon>
        <taxon>Paramagnetospirillum</taxon>
    </lineage>
</organism>
<keyword evidence="4" id="KW-0233">DNA recombination</keyword>
<accession>A0A0C2U7E9</accession>
<dbReference type="PANTHER" id="PTHR30349:SF41">
    <property type="entry name" value="INTEGRASE_RECOMBINASE PROTEIN MJ0367-RELATED"/>
    <property type="match status" value="1"/>
</dbReference>
<protein>
    <submittedName>
        <fullName evidence="6">Site-specific recombinase phage integrase family</fullName>
    </submittedName>
</protein>
<evidence type="ECO:0000256" key="3">
    <source>
        <dbReference type="ARBA" id="ARBA00023125"/>
    </source>
</evidence>
<evidence type="ECO:0000256" key="4">
    <source>
        <dbReference type="ARBA" id="ARBA00023172"/>
    </source>
</evidence>
<feature type="domain" description="Tyr recombinase" evidence="5">
    <location>
        <begin position="226"/>
        <end position="425"/>
    </location>
</feature>
<evidence type="ECO:0000313" key="6">
    <source>
        <dbReference type="EMBL" id="KIL97397.1"/>
    </source>
</evidence>
<reference evidence="6 7" key="1">
    <citation type="submission" date="2015-01" db="EMBL/GenBank/DDBJ databases">
        <title>Genome Sequence of Magnetospirillum magnetotacticum Strain MS-1.</title>
        <authorList>
            <person name="Marinov G.K."/>
            <person name="Smalley M.D."/>
            <person name="DeSalvo G."/>
        </authorList>
    </citation>
    <scope>NUCLEOTIDE SEQUENCE [LARGE SCALE GENOMIC DNA]</scope>
    <source>
        <strain evidence="6 7">MS-1</strain>
    </source>
</reference>
<evidence type="ECO:0000259" key="5">
    <source>
        <dbReference type="PROSITE" id="PS51898"/>
    </source>
</evidence>
<dbReference type="GO" id="GO:0006310">
    <property type="term" value="P:DNA recombination"/>
    <property type="evidence" value="ECO:0007669"/>
    <property type="project" value="UniProtKB-KW"/>
</dbReference>
<evidence type="ECO:0000256" key="2">
    <source>
        <dbReference type="ARBA" id="ARBA00022908"/>
    </source>
</evidence>
<dbReference type="AlphaFoldDB" id="A0A0C2U7E9"/>
<comment type="caution">
    <text evidence="6">The sequence shown here is derived from an EMBL/GenBank/DDBJ whole genome shotgun (WGS) entry which is preliminary data.</text>
</comment>
<keyword evidence="3" id="KW-0238">DNA-binding</keyword>
<dbReference type="EMBL" id="JXSL01000030">
    <property type="protein sequence ID" value="KIL97397.1"/>
    <property type="molecule type" value="Genomic_DNA"/>
</dbReference>
<dbReference type="InterPro" id="IPR050090">
    <property type="entry name" value="Tyrosine_recombinase_XerCD"/>
</dbReference>
<dbReference type="InterPro" id="IPR010998">
    <property type="entry name" value="Integrase_recombinase_N"/>
</dbReference>
<dbReference type="Proteomes" id="UP000031971">
    <property type="component" value="Unassembled WGS sequence"/>
</dbReference>
<dbReference type="PANTHER" id="PTHR30349">
    <property type="entry name" value="PHAGE INTEGRASE-RELATED"/>
    <property type="match status" value="1"/>
</dbReference>
<dbReference type="InterPro" id="IPR011010">
    <property type="entry name" value="DNA_brk_join_enz"/>
</dbReference>
<dbReference type="Gene3D" id="1.10.443.10">
    <property type="entry name" value="Intergrase catalytic core"/>
    <property type="match status" value="1"/>
</dbReference>
<dbReference type="GO" id="GO:0015074">
    <property type="term" value="P:DNA integration"/>
    <property type="evidence" value="ECO:0007669"/>
    <property type="project" value="UniProtKB-KW"/>
</dbReference>
<dbReference type="InterPro" id="IPR002104">
    <property type="entry name" value="Integrase_catalytic"/>
</dbReference>
<sequence>MRIISNYLLLRWEMAREKKTDYFYFDDNTIAIYQRPNSSLWQTRIVKEDGKAFVRSTGERNFDKAIAWARKEKMRAEVLTEQGLDPTTKSFKSVAELWLAAIGRDPTNKPRKVSDYTKIVNRYHIPYFGKHRITQITQKTLSEYEIWRAAYWQTGPGAQQREETIRKRDGTSYTRDKKVTSKGKGDAEDTVLRQIFKFAVSHDYLDGSRMPIIGQKTTKGENGAVNRRPAFTKEQAKAILDYCNSFPDVHSQKLIDERQVFSAFIHLVLGTGLRPGKEHVPIKWKHFSIKVVDDVQHAYLTIMKNTKTGTRPVRCDSFVWPMLDGFRYISKFNGDDDYVLADQETGEAVASFKRQFNTMLKALGMETDMHGDHFTPYSLRHTYATLKLNEGVPDRLVAINMGTSPDMIHRYYGHDTSVSRANEFNTDIDWLTLDAEKMKRTKLPPNSKKKR</sequence>
<keyword evidence="2" id="KW-0229">DNA integration</keyword>
<dbReference type="InterPro" id="IPR013762">
    <property type="entry name" value="Integrase-like_cat_sf"/>
</dbReference>
<evidence type="ECO:0000256" key="1">
    <source>
        <dbReference type="ARBA" id="ARBA00008857"/>
    </source>
</evidence>
<gene>
    <name evidence="6" type="ORF">CCC_00458</name>
</gene>